<organism evidence="2 3">
    <name type="scientific">Batrachochytrium salamandrivorans</name>
    <dbReference type="NCBI Taxonomy" id="1357716"/>
    <lineage>
        <taxon>Eukaryota</taxon>
        <taxon>Fungi</taxon>
        <taxon>Fungi incertae sedis</taxon>
        <taxon>Chytridiomycota</taxon>
        <taxon>Chytridiomycota incertae sedis</taxon>
        <taxon>Chytridiomycetes</taxon>
        <taxon>Rhizophydiales</taxon>
        <taxon>Rhizophydiales incertae sedis</taxon>
        <taxon>Batrachochytrium</taxon>
    </lineage>
</organism>
<dbReference type="PANTHER" id="PTHR17985:SF8">
    <property type="entry name" value="TRANSPORT AND GOLGI ORGANIZATION PROTEIN 2 HOMOLOG"/>
    <property type="match status" value="1"/>
</dbReference>
<evidence type="ECO:0000256" key="1">
    <source>
        <dbReference type="SAM" id="MobiDB-lite"/>
    </source>
</evidence>
<dbReference type="EMBL" id="JAFCIX010000357">
    <property type="protein sequence ID" value="KAH6593254.1"/>
    <property type="molecule type" value="Genomic_DNA"/>
</dbReference>
<gene>
    <name evidence="2" type="ORF">BASA50_007460</name>
</gene>
<protein>
    <submittedName>
        <fullName evidence="2">Uncharacterized protein</fullName>
    </submittedName>
</protein>
<name>A0ABQ8F6Y7_9FUNG</name>
<sequence length="327" mass="37232">MCVVFFIQNHPKYRLVVAGNRDEYLDRPTARAHYWDMAPDVLAGTDKAFETNYKSQLMQQRIDTSSTSISTGQDTPELSIAPDESNGTWMGITRHGKFAFITNHREPLSKRSPTAKSRGFLVRDFLLYNHTYNGTEQEEDVAQKYALSLEKHANEYGGFNLIVGDVYGKSWYIGNRMNVPITGLNSGVVYGLSNGVLLEEKETWPKVKHGKELFELALDQAMNDRDLLDKLLLILSHSTPYSHEQLPPNMFDYELEASLSPICINRERLSSGKYATRTHTVMIVNHDNHAIFAEVERYHLNPNAKSDDLANQYSQVNSTNVFEFTLQ</sequence>
<feature type="region of interest" description="Disordered" evidence="1">
    <location>
        <begin position="64"/>
        <end position="85"/>
    </location>
</feature>
<accession>A0ABQ8F6Y7</accession>
<feature type="compositionally biased region" description="Polar residues" evidence="1">
    <location>
        <begin position="64"/>
        <end position="76"/>
    </location>
</feature>
<dbReference type="Pfam" id="PF05742">
    <property type="entry name" value="TANGO2"/>
    <property type="match status" value="2"/>
</dbReference>
<proteinExistence type="predicted"/>
<dbReference type="PANTHER" id="PTHR17985">
    <property type="entry name" value="SER/THR-RICH PROTEIN T10 IN DGCR REGION"/>
    <property type="match status" value="1"/>
</dbReference>
<evidence type="ECO:0000313" key="2">
    <source>
        <dbReference type="EMBL" id="KAH6593254.1"/>
    </source>
</evidence>
<keyword evidence="3" id="KW-1185">Reference proteome</keyword>
<comment type="caution">
    <text evidence="2">The sequence shown here is derived from an EMBL/GenBank/DDBJ whole genome shotgun (WGS) entry which is preliminary data.</text>
</comment>
<reference evidence="2 3" key="1">
    <citation type="submission" date="2021-02" db="EMBL/GenBank/DDBJ databases">
        <title>Variation within the Batrachochytrium salamandrivorans European outbreak.</title>
        <authorList>
            <person name="Kelly M."/>
            <person name="Pasmans F."/>
            <person name="Shea T.P."/>
            <person name="Munoz J.F."/>
            <person name="Carranza S."/>
            <person name="Cuomo C.A."/>
            <person name="Martel A."/>
        </authorList>
    </citation>
    <scope>NUCLEOTIDE SEQUENCE [LARGE SCALE GENOMIC DNA]</scope>
    <source>
        <strain evidence="2 3">AMFP18/2</strain>
    </source>
</reference>
<dbReference type="Proteomes" id="UP001648503">
    <property type="component" value="Unassembled WGS sequence"/>
</dbReference>
<evidence type="ECO:0000313" key="3">
    <source>
        <dbReference type="Proteomes" id="UP001648503"/>
    </source>
</evidence>
<dbReference type="InterPro" id="IPR008551">
    <property type="entry name" value="TANGO2"/>
</dbReference>